<keyword evidence="3" id="KW-1185">Reference proteome</keyword>
<evidence type="ECO:0000256" key="1">
    <source>
        <dbReference type="SAM" id="SignalP"/>
    </source>
</evidence>
<reference evidence="2" key="1">
    <citation type="submission" date="2021-01" db="EMBL/GenBank/DDBJ databases">
        <title>Modified the classification status of verrucomicrobia.</title>
        <authorList>
            <person name="Feng X."/>
        </authorList>
    </citation>
    <scope>NUCLEOTIDE SEQUENCE</scope>
    <source>
        <strain evidence="2">KCTC 22041</strain>
    </source>
</reference>
<dbReference type="EMBL" id="JAENIJ010000006">
    <property type="protein sequence ID" value="MBK1881928.1"/>
    <property type="molecule type" value="Genomic_DNA"/>
</dbReference>
<name>A0A934SAT9_9BACT</name>
<dbReference type="RefSeq" id="WP_200268546.1">
    <property type="nucleotide sequence ID" value="NZ_JAENIJ010000006.1"/>
</dbReference>
<protein>
    <submittedName>
        <fullName evidence="2">DUF885 family protein</fullName>
    </submittedName>
</protein>
<sequence>MRSSLLLVALLSVTAHAAGLDSLIGEFQADRRDLASSAAVSWSSTQQAREKQLLTDWQKRLDGLDYEKLDPTARIDWHLLNTSIQENLDELDLEQTQLQETRPLLAFADPLLGLTQELAERKLADPQSSAATLSQAIADLKELRQKLNEGRAKDAPENALKVSQVPALRAAGEINELKNRLRDWYSLYDGFQPEFTWWNRESYEQLTKALGEYSDFLRKDIAGQKGEANDPLVGNPIGADAIRNSLRAEMIPYSADELINIANRQFSWCEAEMKKAAAEMGCSTTQEALEKVKSHLVPPGGQAGVAISEAEKAIAFLKEKDLVTIPPLAEETWGIDMLGPEQQKTLPYAVYGQPHIMVAYGHEDMDYEQKLQAMRGNAYGFMHIVTPHELIPGHHLQGFMARRYAAYRSMFRTPFLIEGWALHWEMELWDQGYIGTPEEKVGALFWRMHRCARIIVSLKFHLGEMTPNEMIDFLVDRVGHERAGATAEVRRYIGPSYGPLYQAAYMIGGLQIHAMQKELTAPSAGNEDAKGKLSLREFHDQILHQGPIPIEMIRAALKGESLPKDWQPNWKFAG</sequence>
<evidence type="ECO:0000313" key="2">
    <source>
        <dbReference type="EMBL" id="MBK1881928.1"/>
    </source>
</evidence>
<accession>A0A934SAT9</accession>
<keyword evidence="1" id="KW-0732">Signal</keyword>
<gene>
    <name evidence="2" type="ORF">JIN85_05850</name>
</gene>
<organism evidence="2 3">
    <name type="scientific">Luteolibacter pohnpeiensis</name>
    <dbReference type="NCBI Taxonomy" id="454153"/>
    <lineage>
        <taxon>Bacteria</taxon>
        <taxon>Pseudomonadati</taxon>
        <taxon>Verrucomicrobiota</taxon>
        <taxon>Verrucomicrobiia</taxon>
        <taxon>Verrucomicrobiales</taxon>
        <taxon>Verrucomicrobiaceae</taxon>
        <taxon>Luteolibacter</taxon>
    </lineage>
</organism>
<evidence type="ECO:0000313" key="3">
    <source>
        <dbReference type="Proteomes" id="UP000603141"/>
    </source>
</evidence>
<dbReference type="PANTHER" id="PTHR33361:SF2">
    <property type="entry name" value="DUF885 DOMAIN-CONTAINING PROTEIN"/>
    <property type="match status" value="1"/>
</dbReference>
<comment type="caution">
    <text evidence="2">The sequence shown here is derived from an EMBL/GenBank/DDBJ whole genome shotgun (WGS) entry which is preliminary data.</text>
</comment>
<feature type="chain" id="PRO_5037232746" evidence="1">
    <location>
        <begin position="18"/>
        <end position="574"/>
    </location>
</feature>
<proteinExistence type="predicted"/>
<dbReference type="InterPro" id="IPR010281">
    <property type="entry name" value="DUF885"/>
</dbReference>
<dbReference type="Pfam" id="PF05960">
    <property type="entry name" value="DUF885"/>
    <property type="match status" value="1"/>
</dbReference>
<dbReference type="Proteomes" id="UP000603141">
    <property type="component" value="Unassembled WGS sequence"/>
</dbReference>
<dbReference type="PANTHER" id="PTHR33361">
    <property type="entry name" value="GLR0591 PROTEIN"/>
    <property type="match status" value="1"/>
</dbReference>
<dbReference type="AlphaFoldDB" id="A0A934SAT9"/>
<feature type="signal peptide" evidence="1">
    <location>
        <begin position="1"/>
        <end position="17"/>
    </location>
</feature>